<dbReference type="SUPFAM" id="SSF50494">
    <property type="entry name" value="Trypsin-like serine proteases"/>
    <property type="match status" value="1"/>
</dbReference>
<dbReference type="GO" id="GO:0045087">
    <property type="term" value="P:innate immune response"/>
    <property type="evidence" value="ECO:0000318"/>
    <property type="project" value="GO_Central"/>
</dbReference>
<keyword evidence="6 9" id="KW-0720">Serine protease</keyword>
<evidence type="ECO:0000256" key="7">
    <source>
        <dbReference type="ARBA" id="ARBA00023145"/>
    </source>
</evidence>
<dbReference type="Gene3D" id="2.40.10.10">
    <property type="entry name" value="Trypsin-like serine proteases"/>
    <property type="match status" value="2"/>
</dbReference>
<reference evidence="11 12" key="1">
    <citation type="journal article" date="2011" name="Science">
        <title>The ecoresponsive genome of Daphnia pulex.</title>
        <authorList>
            <person name="Colbourne J.K."/>
            <person name="Pfrender M.E."/>
            <person name="Gilbert D."/>
            <person name="Thomas W.K."/>
            <person name="Tucker A."/>
            <person name="Oakley T.H."/>
            <person name="Tokishita S."/>
            <person name="Aerts A."/>
            <person name="Arnold G.J."/>
            <person name="Basu M.K."/>
            <person name="Bauer D.J."/>
            <person name="Caceres C.E."/>
            <person name="Carmel L."/>
            <person name="Casola C."/>
            <person name="Choi J.H."/>
            <person name="Detter J.C."/>
            <person name="Dong Q."/>
            <person name="Dusheyko S."/>
            <person name="Eads B.D."/>
            <person name="Frohlich T."/>
            <person name="Geiler-Samerotte K.A."/>
            <person name="Gerlach D."/>
            <person name="Hatcher P."/>
            <person name="Jogdeo S."/>
            <person name="Krijgsveld J."/>
            <person name="Kriventseva E.V."/>
            <person name="Kultz D."/>
            <person name="Laforsch C."/>
            <person name="Lindquist E."/>
            <person name="Lopez J."/>
            <person name="Manak J.R."/>
            <person name="Muller J."/>
            <person name="Pangilinan J."/>
            <person name="Patwardhan R.P."/>
            <person name="Pitluck S."/>
            <person name="Pritham E.J."/>
            <person name="Rechtsteiner A."/>
            <person name="Rho M."/>
            <person name="Rogozin I.B."/>
            <person name="Sakarya O."/>
            <person name="Salamov A."/>
            <person name="Schaack S."/>
            <person name="Shapiro H."/>
            <person name="Shiga Y."/>
            <person name="Skalitzky C."/>
            <person name="Smith Z."/>
            <person name="Souvorov A."/>
            <person name="Sung W."/>
            <person name="Tang Z."/>
            <person name="Tsuchiya D."/>
            <person name="Tu H."/>
            <person name="Vos H."/>
            <person name="Wang M."/>
            <person name="Wolf Y.I."/>
            <person name="Yamagata H."/>
            <person name="Yamada T."/>
            <person name="Ye Y."/>
            <person name="Shaw J.R."/>
            <person name="Andrews J."/>
            <person name="Crease T.J."/>
            <person name="Tang H."/>
            <person name="Lucas S.M."/>
            <person name="Robertson H.M."/>
            <person name="Bork P."/>
            <person name="Koonin E.V."/>
            <person name="Zdobnov E.M."/>
            <person name="Grigoriev I.V."/>
            <person name="Lynch M."/>
            <person name="Boore J.L."/>
        </authorList>
    </citation>
    <scope>NUCLEOTIDE SEQUENCE [LARGE SCALE GENOMIC DNA]</scope>
</reference>
<evidence type="ECO:0000313" key="11">
    <source>
        <dbReference type="EMBL" id="EFX72708.1"/>
    </source>
</evidence>
<evidence type="ECO:0000256" key="5">
    <source>
        <dbReference type="ARBA" id="ARBA00022801"/>
    </source>
</evidence>
<dbReference type="InterPro" id="IPR043504">
    <property type="entry name" value="Peptidase_S1_PA_chymotrypsin"/>
</dbReference>
<dbReference type="PANTHER" id="PTHR24260:SF145">
    <property type="entry name" value="FI17609P1-RELATED"/>
    <property type="match status" value="1"/>
</dbReference>
<dbReference type="Pfam" id="PF00089">
    <property type="entry name" value="Trypsin"/>
    <property type="match status" value="1"/>
</dbReference>
<evidence type="ECO:0000256" key="3">
    <source>
        <dbReference type="ARBA" id="ARBA00022670"/>
    </source>
</evidence>
<dbReference type="InterPro" id="IPR001314">
    <property type="entry name" value="Peptidase_S1A"/>
</dbReference>
<gene>
    <name evidence="11" type="ORF">DAPPUDRAFT_215874</name>
</gene>
<keyword evidence="12" id="KW-1185">Reference proteome</keyword>
<evidence type="ECO:0000256" key="6">
    <source>
        <dbReference type="ARBA" id="ARBA00022825"/>
    </source>
</evidence>
<proteinExistence type="predicted"/>
<dbReference type="HOGENOM" id="CLU_006842_7_6_1"/>
<evidence type="ECO:0000256" key="9">
    <source>
        <dbReference type="RuleBase" id="RU363034"/>
    </source>
</evidence>
<keyword evidence="2" id="KW-0964">Secreted</keyword>
<organism evidence="11 12">
    <name type="scientific">Daphnia pulex</name>
    <name type="common">Water flea</name>
    <dbReference type="NCBI Taxonomy" id="6669"/>
    <lineage>
        <taxon>Eukaryota</taxon>
        <taxon>Metazoa</taxon>
        <taxon>Ecdysozoa</taxon>
        <taxon>Arthropoda</taxon>
        <taxon>Crustacea</taxon>
        <taxon>Branchiopoda</taxon>
        <taxon>Diplostraca</taxon>
        <taxon>Cladocera</taxon>
        <taxon>Anomopoda</taxon>
        <taxon>Daphniidae</taxon>
        <taxon>Daphnia</taxon>
    </lineage>
</organism>
<feature type="domain" description="Peptidase S1" evidence="10">
    <location>
        <begin position="1"/>
        <end position="233"/>
    </location>
</feature>
<dbReference type="FunFam" id="2.40.10.10:FF:000146">
    <property type="entry name" value="Serine protease 53"/>
    <property type="match status" value="1"/>
</dbReference>
<keyword evidence="8" id="KW-1015">Disulfide bond</keyword>
<dbReference type="PROSITE" id="PS50240">
    <property type="entry name" value="TRYPSIN_DOM"/>
    <property type="match status" value="1"/>
</dbReference>
<dbReference type="InParanoid" id="E9H6E8"/>
<dbReference type="InterPro" id="IPR001254">
    <property type="entry name" value="Trypsin_dom"/>
</dbReference>
<dbReference type="InterPro" id="IPR051333">
    <property type="entry name" value="CLIP_Serine_Protease"/>
</dbReference>
<dbReference type="PANTHER" id="PTHR24260">
    <property type="match status" value="1"/>
</dbReference>
<keyword evidence="7" id="KW-0865">Zymogen</keyword>
<dbReference type="PROSITE" id="PS00135">
    <property type="entry name" value="TRYPSIN_SER"/>
    <property type="match status" value="1"/>
</dbReference>
<keyword evidence="3 9" id="KW-0645">Protease</keyword>
<dbReference type="InterPro" id="IPR033116">
    <property type="entry name" value="TRYPSIN_SER"/>
</dbReference>
<dbReference type="EMBL" id="GL732597">
    <property type="protein sequence ID" value="EFX72708.1"/>
    <property type="molecule type" value="Genomic_DNA"/>
</dbReference>
<evidence type="ECO:0000256" key="1">
    <source>
        <dbReference type="ARBA" id="ARBA00004613"/>
    </source>
</evidence>
<comment type="subcellular location">
    <subcellularLocation>
        <location evidence="1">Secreted</location>
    </subcellularLocation>
</comment>
<protein>
    <recommendedName>
        <fullName evidence="10">Peptidase S1 domain-containing protein</fullName>
    </recommendedName>
</protein>
<keyword evidence="5 9" id="KW-0378">Hydrolase</keyword>
<dbReference type="SMART" id="SM00020">
    <property type="entry name" value="Tryp_SPc"/>
    <property type="match status" value="1"/>
</dbReference>
<dbReference type="CDD" id="cd00190">
    <property type="entry name" value="Tryp_SPc"/>
    <property type="match status" value="1"/>
</dbReference>
<evidence type="ECO:0000256" key="8">
    <source>
        <dbReference type="ARBA" id="ARBA00023157"/>
    </source>
</evidence>
<sequence>MPNEFPWQALLDVEVVNNKFYSCGGSLIADRWILTAAHCLVIPNEPVKSVTVTLGAHNIAQSSELNRKTYIGYNFARHPSWNANTMDGDMALINLTSAVTYTQYIRPITLANSSEPNHVNDNVTVAGWGSTFDGSLSGSSTLRKATVPVITNNECKLTYGNIVSDKIICTSGKNYRGTCNGDSGGPMNYKGSDGSWKQIGIVSFGSTEGCQKNHPNGYTRISSYSSWIQSIISPSSSPTTSTKIPTTTYSSITNKMTTTRPSSGGDQTSAFLSSSLISILLLIICIGPIP</sequence>
<dbReference type="Proteomes" id="UP000000305">
    <property type="component" value="Unassembled WGS sequence"/>
</dbReference>
<evidence type="ECO:0000256" key="4">
    <source>
        <dbReference type="ARBA" id="ARBA00022729"/>
    </source>
</evidence>
<dbReference type="OMA" id="WNANTMD"/>
<dbReference type="PhylomeDB" id="E9H6E8"/>
<dbReference type="GO" id="GO:0005615">
    <property type="term" value="C:extracellular space"/>
    <property type="evidence" value="ECO:0000318"/>
    <property type="project" value="GO_Central"/>
</dbReference>
<accession>E9H6E8</accession>
<dbReference type="InterPro" id="IPR009003">
    <property type="entry name" value="Peptidase_S1_PA"/>
</dbReference>
<evidence type="ECO:0000256" key="2">
    <source>
        <dbReference type="ARBA" id="ARBA00022525"/>
    </source>
</evidence>
<dbReference type="OrthoDB" id="5565075at2759"/>
<evidence type="ECO:0000259" key="10">
    <source>
        <dbReference type="PROSITE" id="PS50240"/>
    </source>
</evidence>
<dbReference type="KEGG" id="dpx:DAPPUDRAFT_215874"/>
<keyword evidence="4" id="KW-0732">Signal</keyword>
<dbReference type="GO" id="GO:0004252">
    <property type="term" value="F:serine-type endopeptidase activity"/>
    <property type="evidence" value="ECO:0007669"/>
    <property type="project" value="InterPro"/>
</dbReference>
<name>E9H6E8_DAPPU</name>
<dbReference type="InterPro" id="IPR018114">
    <property type="entry name" value="TRYPSIN_HIS"/>
</dbReference>
<dbReference type="PROSITE" id="PS00134">
    <property type="entry name" value="TRYPSIN_HIS"/>
    <property type="match status" value="1"/>
</dbReference>
<dbReference type="GO" id="GO:0006508">
    <property type="term" value="P:proteolysis"/>
    <property type="evidence" value="ECO:0007669"/>
    <property type="project" value="UniProtKB-KW"/>
</dbReference>
<dbReference type="AlphaFoldDB" id="E9H6E8"/>
<dbReference type="MEROPS" id="S01.122"/>
<dbReference type="PRINTS" id="PR00722">
    <property type="entry name" value="CHYMOTRYPSIN"/>
</dbReference>
<dbReference type="eggNOG" id="KOG3627">
    <property type="taxonomic scope" value="Eukaryota"/>
</dbReference>
<evidence type="ECO:0000313" key="12">
    <source>
        <dbReference type="Proteomes" id="UP000000305"/>
    </source>
</evidence>